<keyword evidence="2 5" id="KW-0812">Transmembrane</keyword>
<dbReference type="GO" id="GO:0016020">
    <property type="term" value="C:membrane"/>
    <property type="evidence" value="ECO:0007669"/>
    <property type="project" value="UniProtKB-SubCell"/>
</dbReference>
<feature type="transmembrane region" description="Helical" evidence="6">
    <location>
        <begin position="86"/>
        <end position="105"/>
    </location>
</feature>
<dbReference type="KEGG" id="fla:SY85_02600"/>
<evidence type="ECO:0000259" key="8">
    <source>
        <dbReference type="Pfam" id="PF00662"/>
    </source>
</evidence>
<comment type="subcellular location">
    <subcellularLocation>
        <location evidence="1">Endomembrane system</location>
        <topology evidence="1">Multi-pass membrane protein</topology>
    </subcellularLocation>
    <subcellularLocation>
        <location evidence="5">Membrane</location>
        <topology evidence="5">Multi-pass membrane protein</topology>
    </subcellularLocation>
</comment>
<evidence type="ECO:0000256" key="1">
    <source>
        <dbReference type="ARBA" id="ARBA00004127"/>
    </source>
</evidence>
<evidence type="ECO:0000256" key="4">
    <source>
        <dbReference type="ARBA" id="ARBA00023136"/>
    </source>
</evidence>
<organism evidence="9 10">
    <name type="scientific">Flavisolibacter tropicus</name>
    <dbReference type="NCBI Taxonomy" id="1492898"/>
    <lineage>
        <taxon>Bacteria</taxon>
        <taxon>Pseudomonadati</taxon>
        <taxon>Bacteroidota</taxon>
        <taxon>Chitinophagia</taxon>
        <taxon>Chitinophagales</taxon>
        <taxon>Chitinophagaceae</taxon>
        <taxon>Flavisolibacter</taxon>
    </lineage>
</organism>
<dbReference type="Pfam" id="PF00662">
    <property type="entry name" value="Proton_antipo_N"/>
    <property type="match status" value="1"/>
</dbReference>
<sequence length="629" mass="69671">MYNFLAFIPLLPFLGFFILFLAGRYLSRTMIAIIGTGTISIAALLTIVLWIQYLQSPPPNGAYTQTLWHWFNTSSFSSTITLRLDSLSLTFVFVITFVGALIHLYSAAFMQHDRDYARFFASMNLFVCSMLILVLADNLLLLYLGWEGVGLCSYLLIGFWYETPANNRAANKAFYLTRIGDTAMAIGLFLIFQELGTLDIQQIAASAPMHFNIGSPTITAIALLLLAGGIGKSAQLPLQTWLPDAMAGPSPVSALIHAATMVTAGVYLIARMHIVFQLAPIAMNITAVIGALTLLVAGCSAMVQTDIKRILAYSTMSQIGYMFLALGVGAWGAAIFHFFTHAFFKALLFLAAGAIIETLHHEHNIFRMGGLRTRLPLVFWTFLAGAAALAALPFITSGFFSKDQILWYSLTANNGNPLLWLIALSGALITAFYTTRLILVVFWGEPKTHIGAPPNGLMTIPLLILAILSLTAGFIEWPHNMIHLTLFSNFVQNTLPATIVNETAIPEAIVQLIAILATLSGVYIGYLLYYRNLSIVERWKQSQGMESLRSFLLDGWRFDHFYNWLFVRPFLFLTSINKSDLFDQINKGIASGSRWMNQLISTTQNGSLRWYLAGVLFGILFILTLQLLL</sequence>
<dbReference type="PRINTS" id="PR01434">
    <property type="entry name" value="NADHDHGNASE5"/>
</dbReference>
<name>A0A172TR54_9BACT</name>
<feature type="transmembrane region" description="Helical" evidence="6">
    <location>
        <begin position="310"/>
        <end position="332"/>
    </location>
</feature>
<dbReference type="Proteomes" id="UP000077177">
    <property type="component" value="Chromosome"/>
</dbReference>
<dbReference type="PANTHER" id="PTHR42829:SF2">
    <property type="entry name" value="NADH-UBIQUINONE OXIDOREDUCTASE CHAIN 5"/>
    <property type="match status" value="1"/>
</dbReference>
<evidence type="ECO:0000256" key="5">
    <source>
        <dbReference type="RuleBase" id="RU000320"/>
    </source>
</evidence>
<feature type="transmembrane region" description="Helical" evidence="6">
    <location>
        <begin position="6"/>
        <end position="23"/>
    </location>
</feature>
<dbReference type="GO" id="GO:0003954">
    <property type="term" value="F:NADH dehydrogenase activity"/>
    <property type="evidence" value="ECO:0007669"/>
    <property type="project" value="TreeGrafter"/>
</dbReference>
<dbReference type="OrthoDB" id="9807568at2"/>
<feature type="transmembrane region" description="Helical" evidence="6">
    <location>
        <begin position="610"/>
        <end position="628"/>
    </location>
</feature>
<dbReference type="GO" id="GO:0012505">
    <property type="term" value="C:endomembrane system"/>
    <property type="evidence" value="ECO:0007669"/>
    <property type="project" value="UniProtKB-SubCell"/>
</dbReference>
<feature type="transmembrane region" description="Helical" evidence="6">
    <location>
        <begin position="30"/>
        <end position="53"/>
    </location>
</feature>
<dbReference type="RefSeq" id="WP_066401670.1">
    <property type="nucleotide sequence ID" value="NZ_CP011390.1"/>
</dbReference>
<dbReference type="InterPro" id="IPR001750">
    <property type="entry name" value="ND/Mrp_TM"/>
</dbReference>
<feature type="transmembrane region" description="Helical" evidence="6">
    <location>
        <begin position="173"/>
        <end position="193"/>
    </location>
</feature>
<feature type="transmembrane region" description="Helical" evidence="6">
    <location>
        <begin position="456"/>
        <end position="475"/>
    </location>
</feature>
<dbReference type="NCBIfam" id="TIGR01974">
    <property type="entry name" value="NDH_I_L"/>
    <property type="match status" value="1"/>
</dbReference>
<evidence type="ECO:0000256" key="3">
    <source>
        <dbReference type="ARBA" id="ARBA00022989"/>
    </source>
</evidence>
<evidence type="ECO:0000313" key="9">
    <source>
        <dbReference type="EMBL" id="ANE49555.1"/>
    </source>
</evidence>
<feature type="transmembrane region" description="Helical" evidence="6">
    <location>
        <begin position="213"/>
        <end position="231"/>
    </location>
</feature>
<dbReference type="GO" id="GO:0008137">
    <property type="term" value="F:NADH dehydrogenase (ubiquinone) activity"/>
    <property type="evidence" value="ECO:0007669"/>
    <property type="project" value="InterPro"/>
</dbReference>
<evidence type="ECO:0000256" key="6">
    <source>
        <dbReference type="SAM" id="Phobius"/>
    </source>
</evidence>
<dbReference type="InterPro" id="IPR001516">
    <property type="entry name" value="Proton_antipo_N"/>
</dbReference>
<dbReference type="STRING" id="1492898.SY85_02600"/>
<feature type="transmembrane region" description="Helical" evidence="6">
    <location>
        <begin position="252"/>
        <end position="269"/>
    </location>
</feature>
<dbReference type="GO" id="GO:0015990">
    <property type="term" value="P:electron transport coupled proton transport"/>
    <property type="evidence" value="ECO:0007669"/>
    <property type="project" value="TreeGrafter"/>
</dbReference>
<protein>
    <submittedName>
        <fullName evidence="9">NADH-quinone oxidoreductase subunit L</fullName>
    </submittedName>
</protein>
<proteinExistence type="predicted"/>
<feature type="transmembrane region" description="Helical" evidence="6">
    <location>
        <begin position="142"/>
        <end position="161"/>
    </location>
</feature>
<feature type="transmembrane region" description="Helical" evidence="6">
    <location>
        <begin position="338"/>
        <end position="356"/>
    </location>
</feature>
<keyword evidence="4 6" id="KW-0472">Membrane</keyword>
<feature type="transmembrane region" description="Helical" evidence="6">
    <location>
        <begin position="117"/>
        <end position="136"/>
    </location>
</feature>
<feature type="transmembrane region" description="Helical" evidence="6">
    <location>
        <begin position="508"/>
        <end position="530"/>
    </location>
</feature>
<feature type="domain" description="NADH-Ubiquinone oxidoreductase (complex I) chain 5 N-terminal" evidence="8">
    <location>
        <begin position="70"/>
        <end position="120"/>
    </location>
</feature>
<reference evidence="9 10" key="2">
    <citation type="journal article" date="2016" name="Int. J. Syst. Evol. Microbiol.">
        <title>Flavisolibacter tropicus sp. nov., isolated from tropical soil.</title>
        <authorList>
            <person name="Lee J.J."/>
            <person name="Kang M.S."/>
            <person name="Kim G.S."/>
            <person name="Lee C.S."/>
            <person name="Lim S."/>
            <person name="Lee J."/>
            <person name="Roh S.H."/>
            <person name="Kang H."/>
            <person name="Ha J.M."/>
            <person name="Bae S."/>
            <person name="Jung H.Y."/>
            <person name="Kim M.K."/>
        </authorList>
    </citation>
    <scope>NUCLEOTIDE SEQUENCE [LARGE SCALE GENOMIC DNA]</scope>
    <source>
        <strain evidence="9 10">LCS9</strain>
    </source>
</reference>
<dbReference type="EMBL" id="CP011390">
    <property type="protein sequence ID" value="ANE49555.1"/>
    <property type="molecule type" value="Genomic_DNA"/>
</dbReference>
<evidence type="ECO:0000256" key="2">
    <source>
        <dbReference type="ARBA" id="ARBA00022692"/>
    </source>
</evidence>
<dbReference type="AlphaFoldDB" id="A0A172TR54"/>
<dbReference type="InterPro" id="IPR003945">
    <property type="entry name" value="NU5C-like"/>
</dbReference>
<dbReference type="PANTHER" id="PTHR42829">
    <property type="entry name" value="NADH-UBIQUINONE OXIDOREDUCTASE CHAIN 5"/>
    <property type="match status" value="1"/>
</dbReference>
<keyword evidence="10" id="KW-1185">Reference proteome</keyword>
<keyword evidence="3 6" id="KW-1133">Transmembrane helix</keyword>
<reference evidence="10" key="1">
    <citation type="submission" date="2015-01" db="EMBL/GenBank/DDBJ databases">
        <title>Flavisolibacter sp./LCS9/ whole genome sequencing.</title>
        <authorList>
            <person name="Kim M.K."/>
            <person name="Srinivasan S."/>
            <person name="Lee J.-J."/>
        </authorList>
    </citation>
    <scope>NUCLEOTIDE SEQUENCE [LARGE SCALE GENOMIC DNA]</scope>
    <source>
        <strain evidence="10">LCS9</strain>
    </source>
</reference>
<feature type="transmembrane region" description="Helical" evidence="6">
    <location>
        <begin position="377"/>
        <end position="400"/>
    </location>
</feature>
<evidence type="ECO:0000313" key="10">
    <source>
        <dbReference type="Proteomes" id="UP000077177"/>
    </source>
</evidence>
<feature type="transmembrane region" description="Helical" evidence="6">
    <location>
        <begin position="281"/>
        <end position="303"/>
    </location>
</feature>
<evidence type="ECO:0000259" key="7">
    <source>
        <dbReference type="Pfam" id="PF00361"/>
    </source>
</evidence>
<dbReference type="PRINTS" id="PR01435">
    <property type="entry name" value="NPOXDRDTASE5"/>
</dbReference>
<dbReference type="Pfam" id="PF00361">
    <property type="entry name" value="Proton_antipo_M"/>
    <property type="match status" value="1"/>
</dbReference>
<feature type="transmembrane region" description="Helical" evidence="6">
    <location>
        <begin position="420"/>
        <end position="444"/>
    </location>
</feature>
<dbReference type="NCBIfam" id="NF005141">
    <property type="entry name" value="PRK06590.1"/>
    <property type="match status" value="1"/>
</dbReference>
<accession>A0A172TR54</accession>
<feature type="domain" description="NADH:quinone oxidoreductase/Mrp antiporter transmembrane" evidence="7">
    <location>
        <begin position="136"/>
        <end position="430"/>
    </location>
</feature>
<dbReference type="PATRIC" id="fig|1492898.3.peg.566"/>
<gene>
    <name evidence="9" type="ORF">SY85_02600</name>
</gene>
<dbReference type="Gene3D" id="1.20.5.2700">
    <property type="match status" value="1"/>
</dbReference>
<dbReference type="GO" id="GO:0042773">
    <property type="term" value="P:ATP synthesis coupled electron transport"/>
    <property type="evidence" value="ECO:0007669"/>
    <property type="project" value="InterPro"/>
</dbReference>
<dbReference type="InterPro" id="IPR018393">
    <property type="entry name" value="NADHpl_OxRdtase_5_subgr"/>
</dbReference>